<dbReference type="SUPFAM" id="SSF52540">
    <property type="entry name" value="P-loop containing nucleoside triphosphate hydrolases"/>
    <property type="match status" value="1"/>
</dbReference>
<dbReference type="InterPro" id="IPR027417">
    <property type="entry name" value="P-loop_NTPase"/>
</dbReference>
<evidence type="ECO:0000313" key="5">
    <source>
        <dbReference type="Proteomes" id="UP000606274"/>
    </source>
</evidence>
<dbReference type="Pfam" id="PF00685">
    <property type="entry name" value="Sulfotransfer_1"/>
    <property type="match status" value="1"/>
</dbReference>
<keyword evidence="2" id="KW-0812">Transmembrane</keyword>
<keyword evidence="1" id="KW-0808">Transferase</keyword>
<keyword evidence="2" id="KW-1133">Transmembrane helix</keyword>
<dbReference type="InterPro" id="IPR000863">
    <property type="entry name" value="Sulfotransferase_dom"/>
</dbReference>
<dbReference type="GO" id="GO:0001517">
    <property type="term" value="F:N-acetylglucosamine 6-O-sulfotransferase activity"/>
    <property type="evidence" value="ECO:0007669"/>
    <property type="project" value="TreeGrafter"/>
</dbReference>
<comment type="caution">
    <text evidence="4">The sequence shown here is derived from an EMBL/GenBank/DDBJ whole genome shotgun (WGS) entry which is preliminary data.</text>
</comment>
<feature type="domain" description="Sulfotransferase" evidence="3">
    <location>
        <begin position="211"/>
        <end position="393"/>
    </location>
</feature>
<organism evidence="4 5">
    <name type="scientific">Silurus meridionalis</name>
    <name type="common">Southern catfish</name>
    <name type="synonym">Silurus soldatovi meridionalis</name>
    <dbReference type="NCBI Taxonomy" id="175797"/>
    <lineage>
        <taxon>Eukaryota</taxon>
        <taxon>Metazoa</taxon>
        <taxon>Chordata</taxon>
        <taxon>Craniata</taxon>
        <taxon>Vertebrata</taxon>
        <taxon>Euteleostomi</taxon>
        <taxon>Actinopterygii</taxon>
        <taxon>Neopterygii</taxon>
        <taxon>Teleostei</taxon>
        <taxon>Ostariophysi</taxon>
        <taxon>Siluriformes</taxon>
        <taxon>Siluridae</taxon>
        <taxon>Silurus</taxon>
    </lineage>
</organism>
<dbReference type="PANTHER" id="PTHR10704">
    <property type="entry name" value="CARBOHYDRATE SULFOTRANSFERASE"/>
    <property type="match status" value="1"/>
</dbReference>
<dbReference type="GO" id="GO:0006044">
    <property type="term" value="P:N-acetylglucosamine metabolic process"/>
    <property type="evidence" value="ECO:0007669"/>
    <property type="project" value="TreeGrafter"/>
</dbReference>
<comment type="similarity">
    <text evidence="1">Belongs to the sulfotransferase 1 family.</text>
</comment>
<dbReference type="InterPro" id="IPR051135">
    <property type="entry name" value="Gal/GlcNAc/GalNAc_ST"/>
</dbReference>
<evidence type="ECO:0000256" key="1">
    <source>
        <dbReference type="RuleBase" id="RU361155"/>
    </source>
</evidence>
<feature type="transmembrane region" description="Helical" evidence="2">
    <location>
        <begin position="46"/>
        <end position="66"/>
    </location>
</feature>
<sequence>MKKKPFFPKPSWDKAFGKKPRTYCRSNTRIIANPGLVIKVLLQKKIIVFLAYFVLVALTMLNLANYKWANETQPCSLQVSNNLNSKSRLNLHLLYNSPQVRRRQLVYVLTTWRSGSSFFGELFNQNPGVFFLYEPLWHIWQKLYPGDALTLQGAERDMLSALYRKDIVGLVDDKVCKNCPLRSLEALEEQCLKYDTVVIKGVRVLDINVLAPLIMDPLLDLKVVHLVRDPRAMANSRIKSKHGLIRENLQVIRSRDPMMRHIPMAFHNPKGFRRDADYHAVTAMEVICEHMSKTLNTVLRRPDWLKGKYFLVRYEDLVENPIRTLKQVYGFVNLTASHDMEAFVMNMTSGRSNSALPFQVSSRNATMAASSWRTVLNLQQIRQAEDYCRHAMSVLGYVRARTMWEVRDLKKSLLTLPKV</sequence>
<keyword evidence="5" id="KW-1185">Reference proteome</keyword>
<evidence type="ECO:0000256" key="2">
    <source>
        <dbReference type="SAM" id="Phobius"/>
    </source>
</evidence>
<dbReference type="Gene3D" id="3.40.50.300">
    <property type="entry name" value="P-loop containing nucleotide triphosphate hydrolases"/>
    <property type="match status" value="1"/>
</dbReference>
<dbReference type="Proteomes" id="UP000606274">
    <property type="component" value="Unassembled WGS sequence"/>
</dbReference>
<evidence type="ECO:0000313" key="4">
    <source>
        <dbReference type="EMBL" id="KAF7705909.1"/>
    </source>
</evidence>
<dbReference type="GO" id="GO:0006790">
    <property type="term" value="P:sulfur compound metabolic process"/>
    <property type="evidence" value="ECO:0007669"/>
    <property type="project" value="TreeGrafter"/>
</dbReference>
<dbReference type="PANTHER" id="PTHR10704:SF3">
    <property type="entry name" value="CARBOHYDRATE SULFOTRANSFERASE 2"/>
    <property type="match status" value="1"/>
</dbReference>
<accession>A0A8T0BFT9</accession>
<gene>
    <name evidence="4" type="ORF">HF521_019163</name>
</gene>
<dbReference type="EMBL" id="JABFDY010000006">
    <property type="protein sequence ID" value="KAF7705909.1"/>
    <property type="molecule type" value="Genomic_DNA"/>
</dbReference>
<proteinExistence type="inferred from homology"/>
<name>A0A8T0BFT9_SILME</name>
<evidence type="ECO:0000259" key="3">
    <source>
        <dbReference type="Pfam" id="PF00685"/>
    </source>
</evidence>
<dbReference type="EC" id="2.8.2.-" evidence="1"/>
<dbReference type="AlphaFoldDB" id="A0A8T0BFT9"/>
<reference evidence="4" key="1">
    <citation type="submission" date="2020-08" db="EMBL/GenBank/DDBJ databases">
        <title>Chromosome-level assembly of Southern catfish (Silurus meridionalis) provides insights into visual adaptation to the nocturnal and benthic lifestyles.</title>
        <authorList>
            <person name="Zhang Y."/>
            <person name="Wang D."/>
            <person name="Peng Z."/>
        </authorList>
    </citation>
    <scope>NUCLEOTIDE SEQUENCE</scope>
    <source>
        <strain evidence="4">SWU-2019-XX</strain>
        <tissue evidence="4">Muscle</tissue>
    </source>
</reference>
<protein>
    <recommendedName>
        <fullName evidence="1">Sulfotransferase</fullName>
        <ecNumber evidence="1">2.8.2.-</ecNumber>
    </recommendedName>
</protein>
<keyword evidence="2" id="KW-0472">Membrane</keyword>